<proteinExistence type="predicted"/>
<name>A0AAD9CAW4_DISEL</name>
<feature type="non-terminal residue" evidence="1">
    <location>
        <position position="131"/>
    </location>
</feature>
<organism evidence="1 2">
    <name type="scientific">Dissostichus eleginoides</name>
    <name type="common">Patagonian toothfish</name>
    <name type="synonym">Dissostichus amissus</name>
    <dbReference type="NCBI Taxonomy" id="100907"/>
    <lineage>
        <taxon>Eukaryota</taxon>
        <taxon>Metazoa</taxon>
        <taxon>Chordata</taxon>
        <taxon>Craniata</taxon>
        <taxon>Vertebrata</taxon>
        <taxon>Euteleostomi</taxon>
        <taxon>Actinopterygii</taxon>
        <taxon>Neopterygii</taxon>
        <taxon>Teleostei</taxon>
        <taxon>Neoteleostei</taxon>
        <taxon>Acanthomorphata</taxon>
        <taxon>Eupercaria</taxon>
        <taxon>Perciformes</taxon>
        <taxon>Notothenioidei</taxon>
        <taxon>Nototheniidae</taxon>
        <taxon>Dissostichus</taxon>
    </lineage>
</organism>
<dbReference type="Proteomes" id="UP001228049">
    <property type="component" value="Unassembled WGS sequence"/>
</dbReference>
<reference evidence="1" key="1">
    <citation type="submission" date="2023-04" db="EMBL/GenBank/DDBJ databases">
        <title>Chromosome-level genome of Chaenocephalus aceratus.</title>
        <authorList>
            <person name="Park H."/>
        </authorList>
    </citation>
    <scope>NUCLEOTIDE SEQUENCE</scope>
    <source>
        <strain evidence="1">DE</strain>
        <tissue evidence="1">Muscle</tissue>
    </source>
</reference>
<accession>A0AAD9CAW4</accession>
<sequence length="131" mass="12978">MGQPVYDCAVSTTAQTNPPTSCHTTGEIQPDTTNQLINATETHLLLRVFTGVPLWDAGSQSELGCGVRCGVRVRARGAGAGAGCGSGGGVRVRGAGAGAGCGRGVRVQVRGAAVGCGRVRAGAVRVRGAGC</sequence>
<comment type="caution">
    <text evidence="1">The sequence shown here is derived from an EMBL/GenBank/DDBJ whole genome shotgun (WGS) entry which is preliminary data.</text>
</comment>
<evidence type="ECO:0000313" key="2">
    <source>
        <dbReference type="Proteomes" id="UP001228049"/>
    </source>
</evidence>
<dbReference type="EMBL" id="JASDAP010000008">
    <property type="protein sequence ID" value="KAK1899020.1"/>
    <property type="molecule type" value="Genomic_DNA"/>
</dbReference>
<evidence type="ECO:0000313" key="1">
    <source>
        <dbReference type="EMBL" id="KAK1899020.1"/>
    </source>
</evidence>
<dbReference type="AlphaFoldDB" id="A0AAD9CAW4"/>
<protein>
    <submittedName>
        <fullName evidence="1">Protein SCARECROW</fullName>
    </submittedName>
</protein>
<keyword evidence="2" id="KW-1185">Reference proteome</keyword>
<gene>
    <name evidence="1" type="ORF">KUDE01_018542</name>
</gene>